<accession>A0A644SVT0</accession>
<dbReference type="InterPro" id="IPR023614">
    <property type="entry name" value="Porin_dom_sf"/>
</dbReference>
<gene>
    <name evidence="2" type="ORF">SDC9_04267</name>
</gene>
<dbReference type="GO" id="GO:0015288">
    <property type="term" value="F:porin activity"/>
    <property type="evidence" value="ECO:0007669"/>
    <property type="project" value="InterPro"/>
</dbReference>
<protein>
    <recommendedName>
        <fullName evidence="1">Porin domain-containing protein</fullName>
    </recommendedName>
</protein>
<sequence length="320" mass="35139">MVKKTTLIALCTLMNVAFAPVTFANPVELSGDLSLKYQRDHEDSESAKDGLVSMLTLNAKAKLNENTFLYTRLGAQNVSKTQFREFDTPYYSDGKKEAFALDQFGVIWNKDELTYKLGRQDVTVGATALLYSRPDSNIGQGAFADGLSINGNVGNTEISAFFGREDNYGSDDNRLYAVRAAYSPNDTLTYGATAARYVNKETGQANTNHWAVDGTYKYGKHNLTAEFAKSDSSTSNKAYAVILGYDFDGRAAASITGFRVEEQASMGGCSDFDNDNRGIHYGATYQINDALSLEAVYKDQKQISNGVKNNSTEITLNYTF</sequence>
<feature type="domain" description="Porin" evidence="1">
    <location>
        <begin position="16"/>
        <end position="319"/>
    </location>
</feature>
<proteinExistence type="predicted"/>
<dbReference type="Gene3D" id="2.40.160.10">
    <property type="entry name" value="Porin"/>
    <property type="match status" value="1"/>
</dbReference>
<evidence type="ECO:0000259" key="1">
    <source>
        <dbReference type="Pfam" id="PF13609"/>
    </source>
</evidence>
<dbReference type="EMBL" id="VSSQ01000007">
    <property type="protein sequence ID" value="MPL58725.1"/>
    <property type="molecule type" value="Genomic_DNA"/>
</dbReference>
<name>A0A644SVT0_9ZZZZ</name>
<dbReference type="Pfam" id="PF13609">
    <property type="entry name" value="Porin_4"/>
    <property type="match status" value="1"/>
</dbReference>
<evidence type="ECO:0000313" key="2">
    <source>
        <dbReference type="EMBL" id="MPL58725.1"/>
    </source>
</evidence>
<organism evidence="2">
    <name type="scientific">bioreactor metagenome</name>
    <dbReference type="NCBI Taxonomy" id="1076179"/>
    <lineage>
        <taxon>unclassified sequences</taxon>
        <taxon>metagenomes</taxon>
        <taxon>ecological metagenomes</taxon>
    </lineage>
</organism>
<comment type="caution">
    <text evidence="2">The sequence shown here is derived from an EMBL/GenBank/DDBJ whole genome shotgun (WGS) entry which is preliminary data.</text>
</comment>
<dbReference type="InterPro" id="IPR033900">
    <property type="entry name" value="Gram_neg_porin_domain"/>
</dbReference>
<dbReference type="GO" id="GO:0016020">
    <property type="term" value="C:membrane"/>
    <property type="evidence" value="ECO:0007669"/>
    <property type="project" value="InterPro"/>
</dbReference>
<reference evidence="2" key="1">
    <citation type="submission" date="2019-08" db="EMBL/GenBank/DDBJ databases">
        <authorList>
            <person name="Kucharzyk K."/>
            <person name="Murdoch R.W."/>
            <person name="Higgins S."/>
            <person name="Loffler F."/>
        </authorList>
    </citation>
    <scope>NUCLEOTIDE SEQUENCE</scope>
</reference>
<dbReference type="SUPFAM" id="SSF56935">
    <property type="entry name" value="Porins"/>
    <property type="match status" value="1"/>
</dbReference>
<dbReference type="AlphaFoldDB" id="A0A644SVT0"/>